<organism evidence="1">
    <name type="scientific">viral metagenome</name>
    <dbReference type="NCBI Taxonomy" id="1070528"/>
    <lineage>
        <taxon>unclassified sequences</taxon>
        <taxon>metagenomes</taxon>
        <taxon>organismal metagenomes</taxon>
    </lineage>
</organism>
<reference evidence="1" key="1">
    <citation type="journal article" date="2020" name="Nature">
        <title>Giant virus diversity and host interactions through global metagenomics.</title>
        <authorList>
            <person name="Schulz F."/>
            <person name="Roux S."/>
            <person name="Paez-Espino D."/>
            <person name="Jungbluth S."/>
            <person name="Walsh D.A."/>
            <person name="Denef V.J."/>
            <person name="McMahon K.D."/>
            <person name="Konstantinidis K.T."/>
            <person name="Eloe-Fadrosh E.A."/>
            <person name="Kyrpides N.C."/>
            <person name="Woyke T."/>
        </authorList>
    </citation>
    <scope>NUCLEOTIDE SEQUENCE</scope>
    <source>
        <strain evidence="1">GVMAG-M-3300023184-101</strain>
    </source>
</reference>
<protein>
    <submittedName>
        <fullName evidence="1">Uncharacterized protein</fullName>
    </submittedName>
</protein>
<dbReference type="EMBL" id="MN739949">
    <property type="protein sequence ID" value="QHT79408.1"/>
    <property type="molecule type" value="Genomic_DNA"/>
</dbReference>
<sequence length="75" mass="9105">MPYIHYSGIGAKETEIHSIEEFLNIMKNASFHYYEMTSFGFDMEYKNYLLPDDFIKFTLEEWIDYSGAKYYDSEW</sequence>
<accession>A0A6C0HFN1</accession>
<proteinExistence type="predicted"/>
<dbReference type="AlphaFoldDB" id="A0A6C0HFN1"/>
<evidence type="ECO:0000313" key="1">
    <source>
        <dbReference type="EMBL" id="QHT79408.1"/>
    </source>
</evidence>
<name>A0A6C0HFN1_9ZZZZ</name>